<evidence type="ECO:0000256" key="2">
    <source>
        <dbReference type="ARBA" id="ARBA00012925"/>
    </source>
</evidence>
<evidence type="ECO:0000256" key="5">
    <source>
        <dbReference type="ARBA" id="ARBA00023239"/>
    </source>
</evidence>
<dbReference type="Pfam" id="PF00194">
    <property type="entry name" value="Carb_anhydrase"/>
    <property type="match status" value="1"/>
</dbReference>
<evidence type="ECO:0000259" key="7">
    <source>
        <dbReference type="PROSITE" id="PS51144"/>
    </source>
</evidence>
<accession>A0A844YBI6</accession>
<dbReference type="AlphaFoldDB" id="A0A844YBI6"/>
<comment type="catalytic activity">
    <reaction evidence="6">
        <text>hydrogencarbonate + H(+) = CO2 + H2O</text>
        <dbReference type="Rhea" id="RHEA:10748"/>
        <dbReference type="ChEBI" id="CHEBI:15377"/>
        <dbReference type="ChEBI" id="CHEBI:15378"/>
        <dbReference type="ChEBI" id="CHEBI:16526"/>
        <dbReference type="ChEBI" id="CHEBI:17544"/>
        <dbReference type="EC" id="4.2.1.1"/>
    </reaction>
</comment>
<dbReference type="CDD" id="cd03124">
    <property type="entry name" value="alpha_CA_prokaryotic_like"/>
    <property type="match status" value="1"/>
</dbReference>
<dbReference type="GO" id="GO:0004089">
    <property type="term" value="F:carbonate dehydratase activity"/>
    <property type="evidence" value="ECO:0007669"/>
    <property type="project" value="UniProtKB-EC"/>
</dbReference>
<feature type="domain" description="Alpha-carbonic anhydrase" evidence="7">
    <location>
        <begin position="12"/>
        <end position="232"/>
    </location>
</feature>
<keyword evidence="4" id="KW-0862">Zinc</keyword>
<keyword evidence="3" id="KW-0479">Metal-binding</keyword>
<evidence type="ECO:0000256" key="3">
    <source>
        <dbReference type="ARBA" id="ARBA00022723"/>
    </source>
</evidence>
<evidence type="ECO:0000256" key="4">
    <source>
        <dbReference type="ARBA" id="ARBA00022833"/>
    </source>
</evidence>
<dbReference type="InterPro" id="IPR036398">
    <property type="entry name" value="CA_dom_sf"/>
</dbReference>
<reference evidence="8 9" key="1">
    <citation type="submission" date="2019-12" db="EMBL/GenBank/DDBJ databases">
        <title>Genomic-based taxomic classification of the family Erythrobacteraceae.</title>
        <authorList>
            <person name="Xu L."/>
        </authorList>
    </citation>
    <scope>NUCLEOTIDE SEQUENCE [LARGE SCALE GENOMIC DNA]</scope>
    <source>
        <strain evidence="8 9">MCCC 1A09965</strain>
    </source>
</reference>
<keyword evidence="9" id="KW-1185">Reference proteome</keyword>
<dbReference type="PROSITE" id="PS51144">
    <property type="entry name" value="ALPHA_CA_2"/>
    <property type="match status" value="1"/>
</dbReference>
<dbReference type="InterPro" id="IPR023561">
    <property type="entry name" value="Carbonic_anhydrase_a-class"/>
</dbReference>
<keyword evidence="5" id="KW-0456">Lyase</keyword>
<organism evidence="8 9">
    <name type="scientific">Qipengyuania oceanensis</name>
    <dbReference type="NCBI Taxonomy" id="1463597"/>
    <lineage>
        <taxon>Bacteria</taxon>
        <taxon>Pseudomonadati</taxon>
        <taxon>Pseudomonadota</taxon>
        <taxon>Alphaproteobacteria</taxon>
        <taxon>Sphingomonadales</taxon>
        <taxon>Erythrobacteraceae</taxon>
        <taxon>Qipengyuania</taxon>
    </lineage>
</organism>
<dbReference type="SMART" id="SM01057">
    <property type="entry name" value="Carb_anhydrase"/>
    <property type="match status" value="1"/>
</dbReference>
<evidence type="ECO:0000313" key="9">
    <source>
        <dbReference type="Proteomes" id="UP000445582"/>
    </source>
</evidence>
<comment type="similarity">
    <text evidence="1">Belongs to the alpha-carbonic anhydrase family.</text>
</comment>
<dbReference type="RefSeq" id="WP_160675267.1">
    <property type="nucleotide sequence ID" value="NZ_WTYN01000001.1"/>
</dbReference>
<name>A0A844YBI6_9SPHN</name>
<dbReference type="PANTHER" id="PTHR18952">
    <property type="entry name" value="CARBONIC ANHYDRASE"/>
    <property type="match status" value="1"/>
</dbReference>
<dbReference type="Proteomes" id="UP000445582">
    <property type="component" value="Unassembled WGS sequence"/>
</dbReference>
<comment type="caution">
    <text evidence="8">The sequence shown here is derived from an EMBL/GenBank/DDBJ whole genome shotgun (WGS) entry which is preliminary data.</text>
</comment>
<dbReference type="InterPro" id="IPR001148">
    <property type="entry name" value="CA_dom"/>
</dbReference>
<proteinExistence type="inferred from homology"/>
<dbReference type="GO" id="GO:0008270">
    <property type="term" value="F:zinc ion binding"/>
    <property type="evidence" value="ECO:0007669"/>
    <property type="project" value="InterPro"/>
</dbReference>
<dbReference type="InterPro" id="IPR041891">
    <property type="entry name" value="Alpha_CA_prokaryot-like"/>
</dbReference>
<dbReference type="SUPFAM" id="SSF51069">
    <property type="entry name" value="Carbonic anhydrase"/>
    <property type="match status" value="1"/>
</dbReference>
<evidence type="ECO:0000256" key="1">
    <source>
        <dbReference type="ARBA" id="ARBA00010718"/>
    </source>
</evidence>
<gene>
    <name evidence="8" type="ORF">GRI48_02530</name>
</gene>
<dbReference type="Gene3D" id="3.10.200.10">
    <property type="entry name" value="Alpha carbonic anhydrase"/>
    <property type="match status" value="1"/>
</dbReference>
<evidence type="ECO:0000313" key="8">
    <source>
        <dbReference type="EMBL" id="MXO61880.1"/>
    </source>
</evidence>
<dbReference type="EC" id="4.2.1.1" evidence="2"/>
<evidence type="ECO:0000256" key="6">
    <source>
        <dbReference type="ARBA" id="ARBA00048348"/>
    </source>
</evidence>
<dbReference type="EMBL" id="WTYN01000001">
    <property type="protein sequence ID" value="MXO61880.1"/>
    <property type="molecule type" value="Genomic_DNA"/>
</dbReference>
<dbReference type="OrthoDB" id="5327615at2"/>
<dbReference type="PANTHER" id="PTHR18952:SF265">
    <property type="entry name" value="CARBONIC ANHYDRASE"/>
    <property type="match status" value="1"/>
</dbReference>
<protein>
    <recommendedName>
        <fullName evidence="2">carbonic anhydrase</fullName>
        <ecNumber evidence="2">4.2.1.1</ecNumber>
    </recommendedName>
</protein>
<sequence>MAASGVAVAQTKEWSFGDGTAAERWSEVDAAYAACDAGHMQSPIDLVDPDARATVELETHFGTAAGKLSLGKQKVQIDFDPGQDKGMKSGDTQYDLLQVHFHTPAEHAFDGERHPLVAHFVHATEEGRLGVLGVMFTEGEANPGIAALLQAHAKGNGTALTVDIDDMVPDTLAVWRYMGSLTTPPCTEGVNWHVANEPVEASAEQIAALRAVLGSSARSLQERKGRLLVAPR</sequence>